<accession>A0A511R1Y7</accession>
<dbReference type="RefSeq" id="WP_119341374.1">
    <property type="nucleotide sequence ID" value="NZ_BJXL01000023.1"/>
</dbReference>
<evidence type="ECO:0008006" key="3">
    <source>
        <dbReference type="Google" id="ProtNLM"/>
    </source>
</evidence>
<gene>
    <name evidence="1" type="ORF">MHY01S_10280</name>
</gene>
<dbReference type="OrthoDB" id="9789552at2"/>
<dbReference type="AlphaFoldDB" id="A0A511R1Y7"/>
<evidence type="ECO:0000313" key="2">
    <source>
        <dbReference type="Proteomes" id="UP000321197"/>
    </source>
</evidence>
<name>A0A511R1Y7_9DEIN</name>
<proteinExistence type="predicted"/>
<reference evidence="1 2" key="1">
    <citation type="submission" date="2019-07" db="EMBL/GenBank/DDBJ databases">
        <title>Whole genome shotgun sequence of Meiothermus hypogaeus NBRC 106114.</title>
        <authorList>
            <person name="Hosoyama A."/>
            <person name="Uohara A."/>
            <person name="Ohji S."/>
            <person name="Ichikawa N."/>
        </authorList>
    </citation>
    <scope>NUCLEOTIDE SEQUENCE [LARGE SCALE GENOMIC DNA]</scope>
    <source>
        <strain evidence="1 2">NBRC 106114</strain>
    </source>
</reference>
<dbReference type="Proteomes" id="UP000321197">
    <property type="component" value="Unassembled WGS sequence"/>
</dbReference>
<dbReference type="Pfam" id="PF13552">
    <property type="entry name" value="DUF4127"/>
    <property type="match status" value="1"/>
</dbReference>
<sequence length="517" mass="57415">MKRVLLLPADTRPVTLELPHQLARVAGLEMRSPPIEILNKMNQPGNTAALAEWLRREAPAADAAIVTLETLALGGMIPARRVSDPLEEVLPRLEVLREIKQRSPHLRILAHGVIVRVAHDNDPLEEKPYYGEWGPLLRKYSEWMDRLERKEAAGQEPGDAPMELDRARLHLPKEVLQDWLATRERNHALHLAAIDLLNEGVLEYLALTLDDTTPYSLAARDRRRLEARLDELGLWGEADIYPGADEAACTLLARALLNHAGRKTKVLVRYPSVLAPQAAMLYEDRPLGELVKAHLRAAGCLAVQSTEQADLILAVNAPATRQAQRQPDYETVDTAERHLPELIDRLVGDQAVGRLVAVADVAYANGAENRFMQLLLQAVNLPVLGGFAAWNTAGNSLGSAIAAGVCALFGDDPVSLAEANFSRLVDDWLYQSRVRAEVHQKLTEELGKPPSPYDLAELQWGAELAIDQRLTPLAQSLWQQYFAPALPGVRLDWGRPRLAWPRLFTGVFPLRLVREEG</sequence>
<protein>
    <recommendedName>
        <fullName evidence="3">DUF4127 domain-containing protein</fullName>
    </recommendedName>
</protein>
<organism evidence="1 2">
    <name type="scientific">Meiothermus hypogaeus NBRC 106114</name>
    <dbReference type="NCBI Taxonomy" id="1227553"/>
    <lineage>
        <taxon>Bacteria</taxon>
        <taxon>Thermotogati</taxon>
        <taxon>Deinococcota</taxon>
        <taxon>Deinococci</taxon>
        <taxon>Thermales</taxon>
        <taxon>Thermaceae</taxon>
        <taxon>Meiothermus</taxon>
    </lineage>
</organism>
<evidence type="ECO:0000313" key="1">
    <source>
        <dbReference type="EMBL" id="GEM82862.1"/>
    </source>
</evidence>
<dbReference type="EMBL" id="BJXL01000023">
    <property type="protein sequence ID" value="GEM82862.1"/>
    <property type="molecule type" value="Genomic_DNA"/>
</dbReference>
<comment type="caution">
    <text evidence="1">The sequence shown here is derived from an EMBL/GenBank/DDBJ whole genome shotgun (WGS) entry which is preliminary data.</text>
</comment>
<dbReference type="InterPro" id="IPR025394">
    <property type="entry name" value="DUF4127"/>
</dbReference>